<feature type="domain" description="Methyltransferase type 11" evidence="5">
    <location>
        <begin position="78"/>
        <end position="175"/>
    </location>
</feature>
<feature type="region of interest" description="SAM motif III" evidence="4">
    <location>
        <begin position="167"/>
        <end position="176"/>
    </location>
</feature>
<dbReference type="PANTHER" id="PTHR44068:SF11">
    <property type="entry name" value="GERANYL DIPHOSPHATE 2-C-METHYLTRANSFERASE"/>
    <property type="match status" value="1"/>
</dbReference>
<keyword evidence="2 4" id="KW-0808">Transferase</keyword>
<proteinExistence type="inferred from homology"/>
<gene>
    <name evidence="6" type="ORF">IQ235_12340</name>
</gene>
<evidence type="ECO:0000313" key="6">
    <source>
        <dbReference type="EMBL" id="MBE9041569.1"/>
    </source>
</evidence>
<dbReference type="InterPro" id="IPR013216">
    <property type="entry name" value="Methyltransf_11"/>
</dbReference>
<dbReference type="InterPro" id="IPR050447">
    <property type="entry name" value="Erg6_SMT_methyltransf"/>
</dbReference>
<feature type="region of interest" description="SAM motif II" evidence="4">
    <location>
        <begin position="140"/>
        <end position="148"/>
    </location>
</feature>
<organism evidence="6 7">
    <name type="scientific">Zarconia navalis LEGE 11467</name>
    <dbReference type="NCBI Taxonomy" id="1828826"/>
    <lineage>
        <taxon>Bacteria</taxon>
        <taxon>Bacillati</taxon>
        <taxon>Cyanobacteriota</taxon>
        <taxon>Cyanophyceae</taxon>
        <taxon>Oscillatoriophycideae</taxon>
        <taxon>Oscillatoriales</taxon>
        <taxon>Oscillatoriales incertae sedis</taxon>
        <taxon>Zarconia</taxon>
        <taxon>Zarconia navalis</taxon>
    </lineage>
</organism>
<evidence type="ECO:0000256" key="1">
    <source>
        <dbReference type="ARBA" id="ARBA00022603"/>
    </source>
</evidence>
<keyword evidence="1 4" id="KW-0489">Methyltransferase</keyword>
<evidence type="ECO:0000313" key="7">
    <source>
        <dbReference type="Proteomes" id="UP000621799"/>
    </source>
</evidence>
<evidence type="ECO:0000256" key="3">
    <source>
        <dbReference type="ARBA" id="ARBA00022691"/>
    </source>
</evidence>
<dbReference type="AlphaFoldDB" id="A0A928VWF3"/>
<evidence type="ECO:0000256" key="2">
    <source>
        <dbReference type="ARBA" id="ARBA00022679"/>
    </source>
</evidence>
<evidence type="ECO:0000259" key="5">
    <source>
        <dbReference type="Pfam" id="PF08241"/>
    </source>
</evidence>
<evidence type="ECO:0000256" key="4">
    <source>
        <dbReference type="PROSITE-ProRule" id="PRU00914"/>
    </source>
</evidence>
<dbReference type="Proteomes" id="UP000621799">
    <property type="component" value="Unassembled WGS sequence"/>
</dbReference>
<keyword evidence="7" id="KW-1185">Reference proteome</keyword>
<dbReference type="PANTHER" id="PTHR44068">
    <property type="entry name" value="ZGC:194242"/>
    <property type="match status" value="1"/>
</dbReference>
<dbReference type="SUPFAM" id="SSF53335">
    <property type="entry name" value="S-adenosyl-L-methionine-dependent methyltransferases"/>
    <property type="match status" value="1"/>
</dbReference>
<comment type="similarity">
    <text evidence="4">Belongs to the class I-like SAM-binding methyltransferase superfamily. gTMT family.</text>
</comment>
<sequence>MTSSLSDRIRQFYDTSSDLWEQVWGEHMHHGYYGPEGDRRKERRQAQIDLIEELLHWTSTSLGENFSLSAPRPSQQILDIGCGIGGSTLYLARKFATKAIGITLSPVQANRASDRAVEAQMGSDAGFLVADALNMPFADESFDFIWSLESGEHMPDKVQFLRECHRVLKPGGTLMLATWCHRPTDEGLEPLTAREQQHLADIYRVYHLPYVISLPEYEAIARELKFQNLHTADWSGAVAPFWDDVIESALNPAAVLGVLMAGWDTIQGALSMGLMRDGYASGLIRFGVLCGTKCDR</sequence>
<dbReference type="InterPro" id="IPR029063">
    <property type="entry name" value="SAM-dependent_MTases_sf"/>
</dbReference>
<name>A0A928VWF3_9CYAN</name>
<keyword evidence="3 4" id="KW-0949">S-adenosyl-L-methionine</keyword>
<reference evidence="6" key="1">
    <citation type="submission" date="2020-10" db="EMBL/GenBank/DDBJ databases">
        <authorList>
            <person name="Castelo-Branco R."/>
            <person name="Eusebio N."/>
            <person name="Adriana R."/>
            <person name="Vieira A."/>
            <person name="Brugerolle De Fraissinette N."/>
            <person name="Rezende De Castro R."/>
            <person name="Schneider M.P."/>
            <person name="Vasconcelos V."/>
            <person name="Leao P.N."/>
        </authorList>
    </citation>
    <scope>NUCLEOTIDE SEQUENCE</scope>
    <source>
        <strain evidence="6">LEGE 11467</strain>
    </source>
</reference>
<dbReference type="RefSeq" id="WP_264321771.1">
    <property type="nucleotide sequence ID" value="NZ_JADEXN010000213.1"/>
</dbReference>
<comment type="caution">
    <text evidence="6">The sequence shown here is derived from an EMBL/GenBank/DDBJ whole genome shotgun (WGS) entry which is preliminary data.</text>
</comment>
<dbReference type="InterPro" id="IPR025774">
    <property type="entry name" value="PiNMT-like"/>
</dbReference>
<dbReference type="Pfam" id="PF08241">
    <property type="entry name" value="Methyltransf_11"/>
    <property type="match status" value="1"/>
</dbReference>
<accession>A0A928VWF3</accession>
<feature type="region of interest" description="SAM motif I" evidence="4">
    <location>
        <begin position="77"/>
        <end position="86"/>
    </location>
</feature>
<dbReference type="GO" id="GO:0032259">
    <property type="term" value="P:methylation"/>
    <property type="evidence" value="ECO:0007669"/>
    <property type="project" value="UniProtKB-UniRule"/>
</dbReference>
<dbReference type="PROSITE" id="PS51581">
    <property type="entry name" value="SAM_GTMT"/>
    <property type="match status" value="1"/>
</dbReference>
<dbReference type="EMBL" id="JADEXN010000213">
    <property type="protein sequence ID" value="MBE9041569.1"/>
    <property type="molecule type" value="Genomic_DNA"/>
</dbReference>
<dbReference type="Gene3D" id="3.40.50.150">
    <property type="entry name" value="Vaccinia Virus protein VP39"/>
    <property type="match status" value="1"/>
</dbReference>
<dbReference type="CDD" id="cd02440">
    <property type="entry name" value="AdoMet_MTases"/>
    <property type="match status" value="1"/>
</dbReference>
<dbReference type="GO" id="GO:0008757">
    <property type="term" value="F:S-adenosylmethionine-dependent methyltransferase activity"/>
    <property type="evidence" value="ECO:0007669"/>
    <property type="project" value="InterPro"/>
</dbReference>
<protein>
    <submittedName>
        <fullName evidence="6">Methyltransferase domain-containing protein</fullName>
    </submittedName>
</protein>